<dbReference type="Pfam" id="PF00440">
    <property type="entry name" value="TetR_N"/>
    <property type="match status" value="1"/>
</dbReference>
<sequence>MKIKELVEKSGLPRSSIQYYLREGLLHPPLKTGKTMAYYDESHLHRLKQIKNLKKDARVPLSFLRERLKETEEESQSPPRQYDIPRKVITTNEKKKKKAAIIKKAIEVFSQKGYHRTKVVDITDSLNISTGTFYIYFKNKRDLFVEVIDDVFRNIVGEAASSIKTERDFLKRLEIRGQVFYNNYTKYNEILNQLRAEITSDDLWPEEKLKKIYHGLTKPVIREIQNASEEGVIKEIDSDLLAYALTGLIEIMSFRLSLDSKYSLRDVMAFIGDLIGSRLVTSK</sequence>
<dbReference type="Gene3D" id="1.10.1660.10">
    <property type="match status" value="1"/>
</dbReference>
<dbReference type="PROSITE" id="PS50937">
    <property type="entry name" value="HTH_MERR_2"/>
    <property type="match status" value="1"/>
</dbReference>
<accession>A0A5K7ZAS6</accession>
<dbReference type="InterPro" id="IPR009061">
    <property type="entry name" value="DNA-bd_dom_put_sf"/>
</dbReference>
<dbReference type="PRINTS" id="PR00455">
    <property type="entry name" value="HTHTETR"/>
</dbReference>
<dbReference type="OrthoDB" id="9802944at2"/>
<keyword evidence="6" id="KW-1185">Reference proteome</keyword>
<dbReference type="Proteomes" id="UP000427769">
    <property type="component" value="Chromosome"/>
</dbReference>
<name>A0A5K7ZAS6_9BACT</name>
<evidence type="ECO:0000256" key="2">
    <source>
        <dbReference type="PROSITE-ProRule" id="PRU00335"/>
    </source>
</evidence>
<dbReference type="RefSeq" id="WP_155304469.1">
    <property type="nucleotide sequence ID" value="NZ_AP021875.1"/>
</dbReference>
<dbReference type="SUPFAM" id="SSF48498">
    <property type="entry name" value="Tetracyclin repressor-like, C-terminal domain"/>
    <property type="match status" value="1"/>
</dbReference>
<gene>
    <name evidence="5" type="ORF">DSCW_29810</name>
</gene>
<dbReference type="EMBL" id="AP021875">
    <property type="protein sequence ID" value="BBO75564.1"/>
    <property type="molecule type" value="Genomic_DNA"/>
</dbReference>
<dbReference type="PANTHER" id="PTHR43479:SF11">
    <property type="entry name" value="ACREF_ENVCD OPERON REPRESSOR-RELATED"/>
    <property type="match status" value="1"/>
</dbReference>
<dbReference type="PROSITE" id="PS50977">
    <property type="entry name" value="HTH_TETR_2"/>
    <property type="match status" value="1"/>
</dbReference>
<dbReference type="InterPro" id="IPR001647">
    <property type="entry name" value="HTH_TetR"/>
</dbReference>
<proteinExistence type="predicted"/>
<keyword evidence="1 2" id="KW-0238">DNA-binding</keyword>
<protein>
    <recommendedName>
        <fullName evidence="7">HTH tetR-type domain-containing protein</fullName>
    </recommendedName>
</protein>
<evidence type="ECO:0000256" key="1">
    <source>
        <dbReference type="ARBA" id="ARBA00023125"/>
    </source>
</evidence>
<dbReference type="GO" id="GO:0003677">
    <property type="term" value="F:DNA binding"/>
    <property type="evidence" value="ECO:0007669"/>
    <property type="project" value="UniProtKB-UniRule"/>
</dbReference>
<organism evidence="5 6">
    <name type="scientific">Desulfosarcina widdelii</name>
    <dbReference type="NCBI Taxonomy" id="947919"/>
    <lineage>
        <taxon>Bacteria</taxon>
        <taxon>Pseudomonadati</taxon>
        <taxon>Thermodesulfobacteriota</taxon>
        <taxon>Desulfobacteria</taxon>
        <taxon>Desulfobacterales</taxon>
        <taxon>Desulfosarcinaceae</taxon>
        <taxon>Desulfosarcina</taxon>
    </lineage>
</organism>
<dbReference type="InterPro" id="IPR050624">
    <property type="entry name" value="HTH-type_Tx_Regulator"/>
</dbReference>
<evidence type="ECO:0000313" key="5">
    <source>
        <dbReference type="EMBL" id="BBO75564.1"/>
    </source>
</evidence>
<dbReference type="Gene3D" id="1.10.357.10">
    <property type="entry name" value="Tetracycline Repressor, domain 2"/>
    <property type="match status" value="1"/>
</dbReference>
<dbReference type="Pfam" id="PF13411">
    <property type="entry name" value="MerR_1"/>
    <property type="match status" value="1"/>
</dbReference>
<dbReference type="GO" id="GO:0006355">
    <property type="term" value="P:regulation of DNA-templated transcription"/>
    <property type="evidence" value="ECO:0007669"/>
    <property type="project" value="InterPro"/>
</dbReference>
<reference evidence="5 6" key="1">
    <citation type="submission" date="2019-11" db="EMBL/GenBank/DDBJ databases">
        <title>Comparative genomics of hydrocarbon-degrading Desulfosarcina strains.</title>
        <authorList>
            <person name="Watanabe M."/>
            <person name="Kojima H."/>
            <person name="Fukui M."/>
        </authorList>
    </citation>
    <scope>NUCLEOTIDE SEQUENCE [LARGE SCALE GENOMIC DNA]</scope>
    <source>
        <strain evidence="5 6">PP31</strain>
    </source>
</reference>
<evidence type="ECO:0008006" key="7">
    <source>
        <dbReference type="Google" id="ProtNLM"/>
    </source>
</evidence>
<dbReference type="SUPFAM" id="SSF46955">
    <property type="entry name" value="Putative DNA-binding domain"/>
    <property type="match status" value="1"/>
</dbReference>
<dbReference type="InterPro" id="IPR009057">
    <property type="entry name" value="Homeodomain-like_sf"/>
</dbReference>
<evidence type="ECO:0000259" key="4">
    <source>
        <dbReference type="PROSITE" id="PS50977"/>
    </source>
</evidence>
<dbReference type="InterPro" id="IPR000551">
    <property type="entry name" value="MerR-type_HTH_dom"/>
</dbReference>
<dbReference type="PANTHER" id="PTHR43479">
    <property type="entry name" value="ACREF/ENVCD OPERON REPRESSOR-RELATED"/>
    <property type="match status" value="1"/>
</dbReference>
<evidence type="ECO:0000259" key="3">
    <source>
        <dbReference type="PROSITE" id="PS50937"/>
    </source>
</evidence>
<feature type="DNA-binding region" description="H-T-H motif" evidence="2">
    <location>
        <begin position="118"/>
        <end position="137"/>
    </location>
</feature>
<dbReference type="KEGG" id="dwd:DSCW_29810"/>
<feature type="domain" description="HTH tetR-type" evidence="4">
    <location>
        <begin position="95"/>
        <end position="155"/>
    </location>
</feature>
<feature type="domain" description="HTH merR-type" evidence="3">
    <location>
        <begin position="1"/>
        <end position="54"/>
    </location>
</feature>
<dbReference type="AlphaFoldDB" id="A0A5K7ZAS6"/>
<dbReference type="InterPro" id="IPR036271">
    <property type="entry name" value="Tet_transcr_reg_TetR-rel_C_sf"/>
</dbReference>
<dbReference type="SUPFAM" id="SSF46689">
    <property type="entry name" value="Homeodomain-like"/>
    <property type="match status" value="1"/>
</dbReference>
<dbReference type="SMART" id="SM00422">
    <property type="entry name" value="HTH_MERR"/>
    <property type="match status" value="1"/>
</dbReference>
<evidence type="ECO:0000313" key="6">
    <source>
        <dbReference type="Proteomes" id="UP000427769"/>
    </source>
</evidence>